<proteinExistence type="predicted"/>
<keyword evidence="10" id="KW-1185">Reference proteome</keyword>
<dbReference type="PROSITE" id="PS00463">
    <property type="entry name" value="ZN2_CY6_FUNGAL_1"/>
    <property type="match status" value="1"/>
</dbReference>
<dbReference type="STRING" id="5098.A0A507QX46"/>
<dbReference type="GO" id="GO:0008270">
    <property type="term" value="F:zinc ion binding"/>
    <property type="evidence" value="ECO:0007669"/>
    <property type="project" value="InterPro"/>
</dbReference>
<reference evidence="9 10" key="1">
    <citation type="submission" date="2019-06" db="EMBL/GenBank/DDBJ databases">
        <title>Wine fermentation using esterase from Monascus purpureus.</title>
        <authorList>
            <person name="Geng C."/>
            <person name="Zhang Y."/>
        </authorList>
    </citation>
    <scope>NUCLEOTIDE SEQUENCE [LARGE SCALE GENOMIC DNA]</scope>
    <source>
        <strain evidence="9">HQ1</strain>
    </source>
</reference>
<gene>
    <name evidence="9" type="ORF">MPDQ_006781</name>
</gene>
<keyword evidence="6" id="KW-0175">Coiled coil</keyword>
<evidence type="ECO:0000256" key="6">
    <source>
        <dbReference type="SAM" id="Coils"/>
    </source>
</evidence>
<dbReference type="EMBL" id="VIFY01000063">
    <property type="protein sequence ID" value="TQB72467.1"/>
    <property type="molecule type" value="Genomic_DNA"/>
</dbReference>
<evidence type="ECO:0000256" key="1">
    <source>
        <dbReference type="ARBA" id="ARBA00004123"/>
    </source>
</evidence>
<dbReference type="GO" id="GO:0000981">
    <property type="term" value="F:DNA-binding transcription factor activity, RNA polymerase II-specific"/>
    <property type="evidence" value="ECO:0007669"/>
    <property type="project" value="InterPro"/>
</dbReference>
<feature type="compositionally biased region" description="Basic and acidic residues" evidence="7">
    <location>
        <begin position="1"/>
        <end position="10"/>
    </location>
</feature>
<accession>A0A507QX46</accession>
<evidence type="ECO:0000256" key="3">
    <source>
        <dbReference type="ARBA" id="ARBA00023125"/>
    </source>
</evidence>
<evidence type="ECO:0000259" key="8">
    <source>
        <dbReference type="PROSITE" id="PS00463"/>
    </source>
</evidence>
<dbReference type="SUPFAM" id="SSF57701">
    <property type="entry name" value="Zn2/Cys6 DNA-binding domain"/>
    <property type="match status" value="1"/>
</dbReference>
<dbReference type="InterPro" id="IPR001138">
    <property type="entry name" value="Zn2Cys6_DnaBD"/>
</dbReference>
<organism evidence="9 10">
    <name type="scientific">Monascus purpureus</name>
    <name type="common">Red mold</name>
    <name type="synonym">Monascus anka</name>
    <dbReference type="NCBI Taxonomy" id="5098"/>
    <lineage>
        <taxon>Eukaryota</taxon>
        <taxon>Fungi</taxon>
        <taxon>Dikarya</taxon>
        <taxon>Ascomycota</taxon>
        <taxon>Pezizomycotina</taxon>
        <taxon>Eurotiomycetes</taxon>
        <taxon>Eurotiomycetidae</taxon>
        <taxon>Eurotiales</taxon>
        <taxon>Aspergillaceae</taxon>
        <taxon>Monascus</taxon>
    </lineage>
</organism>
<comment type="caution">
    <text evidence="9">The sequence shown here is derived from an EMBL/GenBank/DDBJ whole genome shotgun (WGS) entry which is preliminary data.</text>
</comment>
<name>A0A507QX46_MONPU</name>
<dbReference type="PANTHER" id="PTHR31845:SF37">
    <property type="entry name" value="TRANSCRIPTION FACTOR DOMAIN-CONTAINING PROTEIN"/>
    <property type="match status" value="1"/>
</dbReference>
<dbReference type="InterPro" id="IPR036864">
    <property type="entry name" value="Zn2-C6_fun-type_DNA-bd_sf"/>
</dbReference>
<keyword evidence="2" id="KW-0805">Transcription regulation</keyword>
<feature type="region of interest" description="Disordered" evidence="7">
    <location>
        <begin position="549"/>
        <end position="575"/>
    </location>
</feature>
<comment type="subcellular location">
    <subcellularLocation>
        <location evidence="1">Nucleus</location>
    </subcellularLocation>
</comment>
<dbReference type="Proteomes" id="UP000319663">
    <property type="component" value="Unassembled WGS sequence"/>
</dbReference>
<evidence type="ECO:0000256" key="2">
    <source>
        <dbReference type="ARBA" id="ARBA00023015"/>
    </source>
</evidence>
<feature type="region of interest" description="Disordered" evidence="7">
    <location>
        <begin position="1"/>
        <end position="21"/>
    </location>
</feature>
<dbReference type="AlphaFoldDB" id="A0A507QX46"/>
<dbReference type="CDD" id="cd12148">
    <property type="entry name" value="fungal_TF_MHR"/>
    <property type="match status" value="1"/>
</dbReference>
<dbReference type="InterPro" id="IPR051089">
    <property type="entry name" value="prtT"/>
</dbReference>
<dbReference type="GO" id="GO:0005634">
    <property type="term" value="C:nucleus"/>
    <property type="evidence" value="ECO:0007669"/>
    <property type="project" value="UniProtKB-SubCell"/>
</dbReference>
<keyword evidence="3" id="KW-0238">DNA-binding</keyword>
<dbReference type="PANTHER" id="PTHR31845">
    <property type="entry name" value="FINGER DOMAIN PROTEIN, PUTATIVE-RELATED"/>
    <property type="match status" value="1"/>
</dbReference>
<sequence>MAHPHVEPRTRSTSSNSSPKAKRLKTCENCAHAKIKCVRSGASSVCDRCLRLAKECYYREARAKNYVNGRTTRIDVLEAKVSQLLTSSGAASTLGAGSSPHGDIIDKAVLSMEQANRLLHQYRTKMVPYFPFFVIPSRATAEEIRRDRPFVFLAILATASYESMPLQRRLECEMKEMLSQCMIFGRKITFDTLQGLLIYLAWSQYHARPRRYFQLLHLAVSVIVDFELDKPLASRSQISRLEVGSKSSRDIGSRWSWGEEEQRAVVACYYLSSSLSVLLQKTCAFVHTDYIIDCCRALSRDAEYASDRYLEHIIRLQAIFEKVDALSFRHASELHREGAGLEERIVQLQAELEAYRDALPCALEDDLLLFFKYHTANLYLCQILFFDHSAPTTTTTWTPSRLEILNNGLLTSRTSLHFFLSLPPRTEMSVTNSLWVQVGFTLVTATRLAVTAASAVSALSSEQPCSHANTSSNNATATIARTTTLSLLESLDMHSILCDTTVRLRGLVSSVADEKGDRDLWFHTDKWLQRVREWFERSYSGLSNGTVAHTDEMDPSRHAGGPGGPGPSHGSHTHGISAFSPVGVQQYAPFPGGYYDDANAMLFSGWFGFGPAMDDANLMWLGV</sequence>
<keyword evidence="4" id="KW-0804">Transcription</keyword>
<protein>
    <recommendedName>
        <fullName evidence="8">Zn(2)-C6 fungal-type domain-containing protein</fullName>
    </recommendedName>
</protein>
<evidence type="ECO:0000256" key="4">
    <source>
        <dbReference type="ARBA" id="ARBA00023163"/>
    </source>
</evidence>
<dbReference type="GO" id="GO:0000976">
    <property type="term" value="F:transcription cis-regulatory region binding"/>
    <property type="evidence" value="ECO:0007669"/>
    <property type="project" value="TreeGrafter"/>
</dbReference>
<evidence type="ECO:0000313" key="9">
    <source>
        <dbReference type="EMBL" id="TQB72467.1"/>
    </source>
</evidence>
<feature type="coiled-coil region" evidence="6">
    <location>
        <begin position="331"/>
        <end position="358"/>
    </location>
</feature>
<dbReference type="Gene3D" id="4.10.240.10">
    <property type="entry name" value="Zn(2)-C6 fungal-type DNA-binding domain"/>
    <property type="match status" value="1"/>
</dbReference>
<feature type="domain" description="Zn(2)-C6 fungal-type" evidence="8">
    <location>
        <begin position="26"/>
        <end position="56"/>
    </location>
</feature>
<evidence type="ECO:0000256" key="7">
    <source>
        <dbReference type="SAM" id="MobiDB-lite"/>
    </source>
</evidence>
<evidence type="ECO:0000313" key="10">
    <source>
        <dbReference type="Proteomes" id="UP000319663"/>
    </source>
</evidence>
<evidence type="ECO:0000256" key="5">
    <source>
        <dbReference type="ARBA" id="ARBA00023242"/>
    </source>
</evidence>
<keyword evidence="5" id="KW-0539">Nucleus</keyword>